<evidence type="ECO:0000313" key="2">
    <source>
        <dbReference type="EMBL" id="KAJ8865635.1"/>
    </source>
</evidence>
<dbReference type="EMBL" id="JARBHB010000017">
    <property type="protein sequence ID" value="KAJ8865635.1"/>
    <property type="molecule type" value="Genomic_DNA"/>
</dbReference>
<comment type="caution">
    <text evidence="2">The sequence shown here is derived from an EMBL/GenBank/DDBJ whole genome shotgun (WGS) entry which is preliminary data.</text>
</comment>
<evidence type="ECO:0000256" key="1">
    <source>
        <dbReference type="SAM" id="MobiDB-lite"/>
    </source>
</evidence>
<feature type="region of interest" description="Disordered" evidence="1">
    <location>
        <begin position="1"/>
        <end position="45"/>
    </location>
</feature>
<name>A0ABQ9FZG1_9NEOP</name>
<protein>
    <submittedName>
        <fullName evidence="2">Uncharacterized protein</fullName>
    </submittedName>
</protein>
<proteinExistence type="predicted"/>
<dbReference type="Proteomes" id="UP001159363">
    <property type="component" value="Chromosome 16"/>
</dbReference>
<feature type="compositionally biased region" description="Polar residues" evidence="1">
    <location>
        <begin position="22"/>
        <end position="37"/>
    </location>
</feature>
<keyword evidence="3" id="KW-1185">Reference proteome</keyword>
<sequence>MEASETVLLSSSTGDMEVVPKSLTSPNTNHKTQSNVPANADDATTLRPMPENKYLPMSSGSFVVFIEGQDKNVVNLHRIQIGKLLFHMAEEIVEIFQAESNSLKILLKTAGAGNPFVSSSTLSEHKLKAYIPNSLVQKQGLEYGIPLDVSDEDIKVQRVIQCAKVVVLDTLTIYVVVINCVVRDTAKIIPSQIALRQFIVALTVQGHIVLGIEIIVDFNGDLLRCDKGGLDDSHSPKAFGDTPSGADSFTRHLWEAGVKVVQCATIEDDSSPLRQAIYALWQILHDQASVATASQSLPPG</sequence>
<evidence type="ECO:0000313" key="3">
    <source>
        <dbReference type="Proteomes" id="UP001159363"/>
    </source>
</evidence>
<organism evidence="2 3">
    <name type="scientific">Dryococelus australis</name>
    <dbReference type="NCBI Taxonomy" id="614101"/>
    <lineage>
        <taxon>Eukaryota</taxon>
        <taxon>Metazoa</taxon>
        <taxon>Ecdysozoa</taxon>
        <taxon>Arthropoda</taxon>
        <taxon>Hexapoda</taxon>
        <taxon>Insecta</taxon>
        <taxon>Pterygota</taxon>
        <taxon>Neoptera</taxon>
        <taxon>Polyneoptera</taxon>
        <taxon>Phasmatodea</taxon>
        <taxon>Verophasmatodea</taxon>
        <taxon>Anareolatae</taxon>
        <taxon>Phasmatidae</taxon>
        <taxon>Eurycanthinae</taxon>
        <taxon>Dryococelus</taxon>
    </lineage>
</organism>
<accession>A0ABQ9FZG1</accession>
<reference evidence="2 3" key="1">
    <citation type="submission" date="2023-02" db="EMBL/GenBank/DDBJ databases">
        <title>LHISI_Scaffold_Assembly.</title>
        <authorList>
            <person name="Stuart O.P."/>
            <person name="Cleave R."/>
            <person name="Magrath M.J.L."/>
            <person name="Mikheyev A.S."/>
        </authorList>
    </citation>
    <scope>NUCLEOTIDE SEQUENCE [LARGE SCALE GENOMIC DNA]</scope>
    <source>
        <strain evidence="2">Daus_M_001</strain>
        <tissue evidence="2">Leg muscle</tissue>
    </source>
</reference>
<gene>
    <name evidence="2" type="ORF">PR048_033155</name>
</gene>